<dbReference type="WBParaSite" id="TTAC_0000425601-mRNA-1">
    <property type="protein sequence ID" value="TTAC_0000425601-mRNA-1"/>
    <property type="gene ID" value="TTAC_0000425601"/>
</dbReference>
<accession>A0A0R3WU16</accession>
<evidence type="ECO:0000313" key="2">
    <source>
        <dbReference type="EMBL" id="VDM24503.1"/>
    </source>
</evidence>
<keyword evidence="3" id="KW-1185">Reference proteome</keyword>
<dbReference type="Proteomes" id="UP000274429">
    <property type="component" value="Unassembled WGS sequence"/>
</dbReference>
<evidence type="ECO:0000313" key="3">
    <source>
        <dbReference type="Proteomes" id="UP000274429"/>
    </source>
</evidence>
<sequence length="83" mass="9416">MQKKSRGQAEEEEGEGEGEGEEAEAQEEEEEDEDELVDICDRAVDEVFPSGNVPERDAESTVSLGKPRFGVGWRRYRLRWLTG</sequence>
<reference evidence="4" key="1">
    <citation type="submission" date="2017-02" db="UniProtKB">
        <authorList>
            <consortium name="WormBaseParasite"/>
        </authorList>
    </citation>
    <scope>IDENTIFICATION</scope>
</reference>
<proteinExistence type="predicted"/>
<name>A0A0R3WU16_HYDTA</name>
<feature type="compositionally biased region" description="Acidic residues" evidence="1">
    <location>
        <begin position="10"/>
        <end position="38"/>
    </location>
</feature>
<evidence type="ECO:0000256" key="1">
    <source>
        <dbReference type="SAM" id="MobiDB-lite"/>
    </source>
</evidence>
<feature type="region of interest" description="Disordered" evidence="1">
    <location>
        <begin position="1"/>
        <end position="64"/>
    </location>
</feature>
<organism evidence="4">
    <name type="scientific">Hydatigena taeniaeformis</name>
    <name type="common">Feline tapeworm</name>
    <name type="synonym">Taenia taeniaeformis</name>
    <dbReference type="NCBI Taxonomy" id="6205"/>
    <lineage>
        <taxon>Eukaryota</taxon>
        <taxon>Metazoa</taxon>
        <taxon>Spiralia</taxon>
        <taxon>Lophotrochozoa</taxon>
        <taxon>Platyhelminthes</taxon>
        <taxon>Cestoda</taxon>
        <taxon>Eucestoda</taxon>
        <taxon>Cyclophyllidea</taxon>
        <taxon>Taeniidae</taxon>
        <taxon>Hydatigera</taxon>
    </lineage>
</organism>
<dbReference type="EMBL" id="UYWX01003989">
    <property type="protein sequence ID" value="VDM24503.1"/>
    <property type="molecule type" value="Genomic_DNA"/>
</dbReference>
<protein>
    <submittedName>
        <fullName evidence="2 4">Uncharacterized protein</fullName>
    </submittedName>
</protein>
<gene>
    <name evidence="2" type="ORF">TTAC_LOCUS4241</name>
</gene>
<reference evidence="2 3" key="2">
    <citation type="submission" date="2018-11" db="EMBL/GenBank/DDBJ databases">
        <authorList>
            <consortium name="Pathogen Informatics"/>
        </authorList>
    </citation>
    <scope>NUCLEOTIDE SEQUENCE [LARGE SCALE GENOMIC DNA]</scope>
</reference>
<dbReference type="AlphaFoldDB" id="A0A0R3WU16"/>
<evidence type="ECO:0000313" key="4">
    <source>
        <dbReference type="WBParaSite" id="TTAC_0000425601-mRNA-1"/>
    </source>
</evidence>